<proteinExistence type="predicted"/>
<dbReference type="EMBL" id="JACHIP010000002">
    <property type="protein sequence ID" value="MBB5057178.1"/>
    <property type="molecule type" value="Genomic_DNA"/>
</dbReference>
<dbReference type="Pfam" id="PF00903">
    <property type="entry name" value="Glyoxalase"/>
    <property type="match status" value="1"/>
</dbReference>
<evidence type="ECO:0000313" key="2">
    <source>
        <dbReference type="EMBL" id="MBB5057178.1"/>
    </source>
</evidence>
<dbReference type="GO" id="GO:0051213">
    <property type="term" value="F:dioxygenase activity"/>
    <property type="evidence" value="ECO:0007669"/>
    <property type="project" value="UniProtKB-KW"/>
</dbReference>
<comment type="caution">
    <text evidence="2">The sequence shown here is derived from an EMBL/GenBank/DDBJ whole genome shotgun (WGS) entry which is preliminary data.</text>
</comment>
<dbReference type="SUPFAM" id="SSF54593">
    <property type="entry name" value="Glyoxalase/Bleomycin resistance protein/Dihydroxybiphenyl dioxygenase"/>
    <property type="match status" value="1"/>
</dbReference>
<dbReference type="Proteomes" id="UP000540989">
    <property type="component" value="Unassembled WGS sequence"/>
</dbReference>
<dbReference type="InterPro" id="IPR029068">
    <property type="entry name" value="Glyas_Bleomycin-R_OHBP_Dase"/>
</dbReference>
<dbReference type="InterPro" id="IPR004360">
    <property type="entry name" value="Glyas_Fos-R_dOase_dom"/>
</dbReference>
<dbReference type="CDD" id="cd06587">
    <property type="entry name" value="VOC"/>
    <property type="match status" value="1"/>
</dbReference>
<gene>
    <name evidence="2" type="ORF">HDF16_001863</name>
</gene>
<evidence type="ECO:0000313" key="3">
    <source>
        <dbReference type="Proteomes" id="UP000540989"/>
    </source>
</evidence>
<accession>A0A7W7ZCF3</accession>
<keyword evidence="2" id="KW-0560">Oxidoreductase</keyword>
<reference evidence="2 3" key="1">
    <citation type="submission" date="2020-08" db="EMBL/GenBank/DDBJ databases">
        <title>Genomic Encyclopedia of Type Strains, Phase IV (KMG-V): Genome sequencing to study the core and pangenomes of soil and plant-associated prokaryotes.</title>
        <authorList>
            <person name="Whitman W."/>
        </authorList>
    </citation>
    <scope>NUCLEOTIDE SEQUENCE [LARGE SCALE GENOMIC DNA]</scope>
    <source>
        <strain evidence="2 3">M8UP14</strain>
    </source>
</reference>
<feature type="domain" description="Glyoxalase/fosfomycin resistance/dioxygenase" evidence="1">
    <location>
        <begin position="11"/>
        <end position="121"/>
    </location>
</feature>
<keyword evidence="2" id="KW-0223">Dioxygenase</keyword>
<organism evidence="2 3">
    <name type="scientific">Granulicella aggregans</name>
    <dbReference type="NCBI Taxonomy" id="474949"/>
    <lineage>
        <taxon>Bacteria</taxon>
        <taxon>Pseudomonadati</taxon>
        <taxon>Acidobacteriota</taxon>
        <taxon>Terriglobia</taxon>
        <taxon>Terriglobales</taxon>
        <taxon>Acidobacteriaceae</taxon>
        <taxon>Granulicella</taxon>
    </lineage>
</organism>
<keyword evidence="3" id="KW-1185">Reference proteome</keyword>
<name>A0A7W7ZCF3_9BACT</name>
<dbReference type="RefSeq" id="WP_184215726.1">
    <property type="nucleotide sequence ID" value="NZ_JACHIP010000002.1"/>
</dbReference>
<sequence length="128" mass="13896">MLSTSPIIGFVPTRDGERARAFYVETLGLTFVTDDGFALVFRSGSNMIRIARSGDFTPAPHTILGWEVADIVAEVTALNAKGVLFARYAFLPPDQVDALGIWSSPTADRVAWFQDPDGNTLSLSQHHG</sequence>
<protein>
    <submittedName>
        <fullName evidence="2">Catechol 2,3-dioxygenase-like lactoylglutathione lyase family enzyme</fullName>
    </submittedName>
</protein>
<dbReference type="Gene3D" id="3.10.180.10">
    <property type="entry name" value="2,3-Dihydroxybiphenyl 1,2-Dioxygenase, domain 1"/>
    <property type="match status" value="1"/>
</dbReference>
<keyword evidence="2" id="KW-0456">Lyase</keyword>
<evidence type="ECO:0000259" key="1">
    <source>
        <dbReference type="Pfam" id="PF00903"/>
    </source>
</evidence>
<dbReference type="AlphaFoldDB" id="A0A7W7ZCF3"/>
<dbReference type="GO" id="GO:0016829">
    <property type="term" value="F:lyase activity"/>
    <property type="evidence" value="ECO:0007669"/>
    <property type="project" value="UniProtKB-KW"/>
</dbReference>